<dbReference type="Proteomes" id="UP001590951">
    <property type="component" value="Unassembled WGS sequence"/>
</dbReference>
<sequence length="123" mass="13591">MGVMMNRAVVAESRKAIDQEERLKRFAPAGIVLYPFVIYQLTIRNELQGIRSGSPVRLAFCCRLGPRSSSCLTVRMYGMTNSAQCAILVLHGPAEILQGESGLLPKLCSALFIVKNIHMDQHS</sequence>
<name>A0ABR4B514_9LECA</name>
<protein>
    <submittedName>
        <fullName evidence="1">Uncharacterized protein</fullName>
    </submittedName>
</protein>
<reference evidence="1 2" key="1">
    <citation type="submission" date="2024-09" db="EMBL/GenBank/DDBJ databases">
        <title>Rethinking Asexuality: The Enigmatic Case of Functional Sexual Genes in Lepraria (Stereocaulaceae).</title>
        <authorList>
            <person name="Doellman M."/>
            <person name="Sun Y."/>
            <person name="Barcenas-Pena A."/>
            <person name="Lumbsch H.T."/>
            <person name="Grewe F."/>
        </authorList>
    </citation>
    <scope>NUCLEOTIDE SEQUENCE [LARGE SCALE GENOMIC DNA]</scope>
    <source>
        <strain evidence="1 2">Grewe 0041</strain>
    </source>
</reference>
<proteinExistence type="predicted"/>
<gene>
    <name evidence="1" type="ORF">ABVK25_007360</name>
</gene>
<organism evidence="1 2">
    <name type="scientific">Lepraria finkii</name>
    <dbReference type="NCBI Taxonomy" id="1340010"/>
    <lineage>
        <taxon>Eukaryota</taxon>
        <taxon>Fungi</taxon>
        <taxon>Dikarya</taxon>
        <taxon>Ascomycota</taxon>
        <taxon>Pezizomycotina</taxon>
        <taxon>Lecanoromycetes</taxon>
        <taxon>OSLEUM clade</taxon>
        <taxon>Lecanoromycetidae</taxon>
        <taxon>Lecanorales</taxon>
        <taxon>Lecanorineae</taxon>
        <taxon>Stereocaulaceae</taxon>
        <taxon>Lepraria</taxon>
    </lineage>
</organism>
<accession>A0ABR4B514</accession>
<keyword evidence="2" id="KW-1185">Reference proteome</keyword>
<dbReference type="EMBL" id="JBHFEH010000027">
    <property type="protein sequence ID" value="KAL2052488.1"/>
    <property type="molecule type" value="Genomic_DNA"/>
</dbReference>
<evidence type="ECO:0000313" key="1">
    <source>
        <dbReference type="EMBL" id="KAL2052488.1"/>
    </source>
</evidence>
<evidence type="ECO:0000313" key="2">
    <source>
        <dbReference type="Proteomes" id="UP001590951"/>
    </source>
</evidence>
<comment type="caution">
    <text evidence="1">The sequence shown here is derived from an EMBL/GenBank/DDBJ whole genome shotgun (WGS) entry which is preliminary data.</text>
</comment>